<evidence type="ECO:0000313" key="2">
    <source>
        <dbReference type="Proteomes" id="UP000184080"/>
    </source>
</evidence>
<protein>
    <submittedName>
        <fullName evidence="1">Poly(Hydroxyalkanoate) granule-associated protein</fullName>
    </submittedName>
</protein>
<dbReference type="Proteomes" id="UP000184080">
    <property type="component" value="Unassembled WGS sequence"/>
</dbReference>
<dbReference type="PANTHER" id="PTHR38664">
    <property type="entry name" value="SLR0058 PROTEIN"/>
    <property type="match status" value="1"/>
</dbReference>
<dbReference type="OrthoDB" id="2134917at2"/>
<organism evidence="1 2">
    <name type="scientific">Clostridium amylolyticum</name>
    <dbReference type="NCBI Taxonomy" id="1121298"/>
    <lineage>
        <taxon>Bacteria</taxon>
        <taxon>Bacillati</taxon>
        <taxon>Bacillota</taxon>
        <taxon>Clostridia</taxon>
        <taxon>Eubacteriales</taxon>
        <taxon>Clostridiaceae</taxon>
        <taxon>Clostridium</taxon>
    </lineage>
</organism>
<gene>
    <name evidence="1" type="ORF">SAMN05444401_2515</name>
</gene>
<dbReference type="EMBL" id="FQZO01000003">
    <property type="protein sequence ID" value="SHJ21373.1"/>
    <property type="molecule type" value="Genomic_DNA"/>
</dbReference>
<dbReference type="AlphaFoldDB" id="A0A1M6HGQ6"/>
<reference evidence="1 2" key="1">
    <citation type="submission" date="2016-11" db="EMBL/GenBank/DDBJ databases">
        <authorList>
            <person name="Jaros S."/>
            <person name="Januszkiewicz K."/>
            <person name="Wedrychowicz H."/>
        </authorList>
    </citation>
    <scope>NUCLEOTIDE SEQUENCE [LARGE SCALE GENOMIC DNA]</scope>
    <source>
        <strain evidence="1 2">DSM 21864</strain>
    </source>
</reference>
<dbReference type="InterPro" id="IPR008769">
    <property type="entry name" value="PhaF_PhaI"/>
</dbReference>
<dbReference type="PANTHER" id="PTHR38664:SF1">
    <property type="entry name" value="SLR0058 PROTEIN"/>
    <property type="match status" value="1"/>
</dbReference>
<name>A0A1M6HGQ6_9CLOT</name>
<dbReference type="STRING" id="1121298.SAMN05444401_2515"/>
<keyword evidence="2" id="KW-1185">Reference proteome</keyword>
<proteinExistence type="predicted"/>
<evidence type="ECO:0000313" key="1">
    <source>
        <dbReference type="EMBL" id="SHJ21373.1"/>
    </source>
</evidence>
<sequence>MDAKLKNILLAGIGAAAYSYDKAMDMVEDFVKKGELTVNQGKELTQELKRTVEKCHVTEDNKKENLNNLTVENLKDVLESLNLATKEDIKALDERINNIEKKDL</sequence>
<dbReference type="RefSeq" id="WP_073007001.1">
    <property type="nucleotide sequence ID" value="NZ_FQZO01000003.1"/>
</dbReference>
<accession>A0A1M6HGQ6</accession>
<dbReference type="Pfam" id="PF05597">
    <property type="entry name" value="Phasin"/>
    <property type="match status" value="1"/>
</dbReference>